<dbReference type="EMBL" id="CAJOBC010093177">
    <property type="protein sequence ID" value="CAF4415015.1"/>
    <property type="molecule type" value="Genomic_DNA"/>
</dbReference>
<gene>
    <name evidence="4" type="ORF">SRO942_LOCUS40233</name>
</gene>
<dbReference type="Proteomes" id="UP000681722">
    <property type="component" value="Unassembled WGS sequence"/>
</dbReference>
<dbReference type="Pfam" id="PF13424">
    <property type="entry name" value="TPR_12"/>
    <property type="match status" value="1"/>
</dbReference>
<dbReference type="PROSITE" id="PS50005">
    <property type="entry name" value="TPR"/>
    <property type="match status" value="1"/>
</dbReference>
<proteinExistence type="predicted"/>
<feature type="non-terminal residue" evidence="4">
    <location>
        <position position="1"/>
    </location>
</feature>
<dbReference type="PANTHER" id="PTHR45641">
    <property type="entry name" value="TETRATRICOPEPTIDE REPEAT PROTEIN (AFU_ORTHOLOGUE AFUA_6G03870)"/>
    <property type="match status" value="1"/>
</dbReference>
<organism evidence="4 5">
    <name type="scientific">Didymodactylos carnosus</name>
    <dbReference type="NCBI Taxonomy" id="1234261"/>
    <lineage>
        <taxon>Eukaryota</taxon>
        <taxon>Metazoa</taxon>
        <taxon>Spiralia</taxon>
        <taxon>Gnathifera</taxon>
        <taxon>Rotifera</taxon>
        <taxon>Eurotatoria</taxon>
        <taxon>Bdelloidea</taxon>
        <taxon>Philodinida</taxon>
        <taxon>Philodinidae</taxon>
        <taxon>Didymodactylos</taxon>
    </lineage>
</organism>
<keyword evidence="1" id="KW-0677">Repeat</keyword>
<evidence type="ECO:0000256" key="2">
    <source>
        <dbReference type="ARBA" id="ARBA00022803"/>
    </source>
</evidence>
<evidence type="ECO:0000256" key="1">
    <source>
        <dbReference type="ARBA" id="ARBA00022737"/>
    </source>
</evidence>
<keyword evidence="2 3" id="KW-0802">TPR repeat</keyword>
<evidence type="ECO:0000313" key="4">
    <source>
        <dbReference type="EMBL" id="CAF4415015.1"/>
    </source>
</evidence>
<dbReference type="OrthoDB" id="5587616at2759"/>
<protein>
    <recommendedName>
        <fullName evidence="6">Kinesin light chain</fullName>
    </recommendedName>
</protein>
<dbReference type="PROSITE" id="PS50293">
    <property type="entry name" value="TPR_REGION"/>
    <property type="match status" value="1"/>
</dbReference>
<dbReference type="PANTHER" id="PTHR45641:SF1">
    <property type="entry name" value="AAA+ ATPASE DOMAIN-CONTAINING PROTEIN"/>
    <property type="match status" value="1"/>
</dbReference>
<dbReference type="InterPro" id="IPR019734">
    <property type="entry name" value="TPR_rpt"/>
</dbReference>
<evidence type="ECO:0008006" key="6">
    <source>
        <dbReference type="Google" id="ProtNLM"/>
    </source>
</evidence>
<dbReference type="SMART" id="SM00028">
    <property type="entry name" value="TPR"/>
    <property type="match status" value="1"/>
</dbReference>
<dbReference type="Gene3D" id="1.25.40.10">
    <property type="entry name" value="Tetratricopeptide repeat domain"/>
    <property type="match status" value="1"/>
</dbReference>
<accession>A0A8S2VYN2</accession>
<dbReference type="SUPFAM" id="SSF48452">
    <property type="entry name" value="TPR-like"/>
    <property type="match status" value="1"/>
</dbReference>
<sequence>KALENYERTLEIQLKSLPSNHPSLATRYNNIGLVHDEKGEYDKALENYERTLEIQLKSLPSNHPSLATTYNNIGLVHAVKGDMYC</sequence>
<feature type="repeat" description="TPR" evidence="3">
    <location>
        <begin position="25"/>
        <end position="58"/>
    </location>
</feature>
<name>A0A8S2VYN2_9BILA</name>
<evidence type="ECO:0000256" key="3">
    <source>
        <dbReference type="PROSITE-ProRule" id="PRU00339"/>
    </source>
</evidence>
<comment type="caution">
    <text evidence="4">The sequence shown here is derived from an EMBL/GenBank/DDBJ whole genome shotgun (WGS) entry which is preliminary data.</text>
</comment>
<evidence type="ECO:0000313" key="5">
    <source>
        <dbReference type="Proteomes" id="UP000681722"/>
    </source>
</evidence>
<dbReference type="InterPro" id="IPR011990">
    <property type="entry name" value="TPR-like_helical_dom_sf"/>
</dbReference>
<reference evidence="4" key="1">
    <citation type="submission" date="2021-02" db="EMBL/GenBank/DDBJ databases">
        <authorList>
            <person name="Nowell W R."/>
        </authorList>
    </citation>
    <scope>NUCLEOTIDE SEQUENCE</scope>
</reference>
<dbReference type="AlphaFoldDB" id="A0A8S2VYN2"/>